<dbReference type="SUPFAM" id="SSF56935">
    <property type="entry name" value="Porins"/>
    <property type="match status" value="1"/>
</dbReference>
<evidence type="ECO:0000313" key="2">
    <source>
        <dbReference type="EMBL" id="RMA97699.1"/>
    </source>
</evidence>
<feature type="chain" id="PRO_5018213605" evidence="1">
    <location>
        <begin position="20"/>
        <end position="316"/>
    </location>
</feature>
<comment type="caution">
    <text evidence="2">The sequence shown here is derived from an EMBL/GenBank/DDBJ whole genome shotgun (WGS) entry which is preliminary data.</text>
</comment>
<sequence length="316" mass="34064">MKKLVGFLTVAGLLTSVNAAEVNLKLPVKVSGGISAGYSYADSTAEGFELNNFLLEFSKDAETGDIGFTAAIGYLSSNKPSTTGDQFGFQYGYLTIKPIENITLDAGVLTTNVGYEVANTYANPNITLGKVWSAQPVYYGGARLTYSFTEDLNVFAEVNDDGNSGAWSVGSIGKLNNIEYVASYYDKNNPSEPDIVDIILSTSLMENLDVAVNGDYQIGKNNNGYGVAFYIIPKAGNISLPIRLESFDDNGSGAYNNNKGYDIAITPTYKFKSGYLRAEAFYYNYDKKEGISGSDAAGGYVDDSNVVFRVEAGYTF</sequence>
<evidence type="ECO:0000313" key="3">
    <source>
        <dbReference type="Proteomes" id="UP000280842"/>
    </source>
</evidence>
<gene>
    <name evidence="2" type="ORF">CLV39_0322</name>
</gene>
<dbReference type="InterPro" id="IPR011486">
    <property type="entry name" value="BBP2"/>
</dbReference>
<keyword evidence="1" id="KW-0732">Signal</keyword>
<dbReference type="AlphaFoldDB" id="A0A3M0BN50"/>
<reference evidence="2 3" key="1">
    <citation type="submission" date="2018-10" db="EMBL/GenBank/DDBJ databases">
        <title>Genomic Encyclopedia of Archaeal and Bacterial Type Strains, Phase II (KMG-II): from individual species to whole genera.</title>
        <authorList>
            <person name="Goeker M."/>
        </authorList>
    </citation>
    <scope>NUCLEOTIDE SEQUENCE [LARGE SCALE GENOMIC DNA]</scope>
    <source>
        <strain evidence="2 3">VM1</strain>
    </source>
</reference>
<proteinExistence type="predicted"/>
<feature type="signal peptide" evidence="1">
    <location>
        <begin position="1"/>
        <end position="19"/>
    </location>
</feature>
<name>A0A3M0BN50_9AQUI</name>
<dbReference type="RefSeq" id="WP_170145578.1">
    <property type="nucleotide sequence ID" value="NZ_REFO01000010.1"/>
</dbReference>
<protein>
    <submittedName>
        <fullName evidence="2">Putative OmpL-like beta-barrel porin-2</fullName>
    </submittedName>
</protein>
<organism evidence="2 3">
    <name type="scientific">Hydrogenothermus marinus</name>
    <dbReference type="NCBI Taxonomy" id="133270"/>
    <lineage>
        <taxon>Bacteria</taxon>
        <taxon>Pseudomonadati</taxon>
        <taxon>Aquificota</taxon>
        <taxon>Aquificia</taxon>
        <taxon>Aquificales</taxon>
        <taxon>Hydrogenothermaceae</taxon>
        <taxon>Hydrogenothermus</taxon>
    </lineage>
</organism>
<accession>A0A3M0BN50</accession>
<keyword evidence="3" id="KW-1185">Reference proteome</keyword>
<dbReference type="Proteomes" id="UP000280842">
    <property type="component" value="Unassembled WGS sequence"/>
</dbReference>
<dbReference type="Pfam" id="PF07642">
    <property type="entry name" value="BBP2"/>
    <property type="match status" value="1"/>
</dbReference>
<evidence type="ECO:0000256" key="1">
    <source>
        <dbReference type="SAM" id="SignalP"/>
    </source>
</evidence>
<dbReference type="EMBL" id="REFO01000010">
    <property type="protein sequence ID" value="RMA97699.1"/>
    <property type="molecule type" value="Genomic_DNA"/>
</dbReference>